<comment type="similarity">
    <text evidence="1">Belongs to the bacterial solute-binding protein 1 family.</text>
</comment>
<dbReference type="PROSITE" id="PS51257">
    <property type="entry name" value="PROKAR_LIPOPROTEIN"/>
    <property type="match status" value="1"/>
</dbReference>
<dbReference type="GO" id="GO:0015768">
    <property type="term" value="P:maltose transport"/>
    <property type="evidence" value="ECO:0007669"/>
    <property type="project" value="TreeGrafter"/>
</dbReference>
<name>A0AAJ5EEA2_9ENTE</name>
<dbReference type="EMBL" id="SRHU01000027">
    <property type="protein sequence ID" value="TFZ40163.1"/>
    <property type="molecule type" value="Genomic_DNA"/>
</dbReference>
<reference evidence="5 7" key="2">
    <citation type="journal article" date="2020" name="Int. J. Syst. Evol. Microbiol.">
        <title>Vagococcus xieshaowenii sp. nov., isolated from snow finch (Montifringilla taczanowskii) cloacal content.</title>
        <authorList>
            <person name="Ge Y."/>
            <person name="Yang J."/>
            <person name="Lai X.H."/>
            <person name="Zhang G."/>
            <person name="Jin D."/>
            <person name="Lu S."/>
            <person name="Wang B."/>
            <person name="Huang Y."/>
            <person name="Huang Y."/>
            <person name="Ren Z."/>
            <person name="Zhang X."/>
            <person name="Xu J."/>
        </authorList>
    </citation>
    <scope>NUCLEOTIDE SEQUENCE [LARGE SCALE GENOMIC DNA]</scope>
    <source>
        <strain evidence="7">personal::cf-49</strain>
        <strain evidence="5">Personal::cf-49</strain>
    </source>
</reference>
<dbReference type="Pfam" id="PF13416">
    <property type="entry name" value="SBP_bac_8"/>
    <property type="match status" value="1"/>
</dbReference>
<sequence length="411" mass="44665">MKKQTKRVLGVGATLGLSAMLLAGCGSDKETEQATDTSKTNENASIKLWVDAAQVETYQGIVDDFQKENPNWKVTIKPSESATAQENIKKDPSAAADVFMFPHDHIGQMVEAGMIYPNTKYEETVKENNIESAVDAATYDGKLYGYPYGVETQILYYNKAKLRAEDVTSWNTLTAKGKLGTNFGEAGANYIFTPLFMSNGNVLYGENGEDLKGTNFNNDKGVQVLEWIRAQKDNKGVIQSNAEALSNLESGKVDAFLSGPWSKNDVEKALGDNFAAAPYPTVDFGDGEVQQKAFLGVKLFGVNAATKSPVAAMALADYITNKESQLTVFEGHGTVPSNIEAQTAENVQADEVTQAVMTMSDAEHSFVMPKLPAMVTFWGPSDAVINDTFNDKISADDYKAKLDKLVEDTSK</sequence>
<evidence type="ECO:0000256" key="4">
    <source>
        <dbReference type="SAM" id="SignalP"/>
    </source>
</evidence>
<organism evidence="6 8">
    <name type="scientific">Vagococcus xieshaowenii</name>
    <dbReference type="NCBI Taxonomy" id="2562451"/>
    <lineage>
        <taxon>Bacteria</taxon>
        <taxon>Bacillati</taxon>
        <taxon>Bacillota</taxon>
        <taxon>Bacilli</taxon>
        <taxon>Lactobacillales</taxon>
        <taxon>Enterococcaceae</taxon>
        <taxon>Vagococcus</taxon>
    </lineage>
</organism>
<keyword evidence="2" id="KW-0813">Transport</keyword>
<dbReference type="AlphaFoldDB" id="A0AAJ5EEA2"/>
<proteinExistence type="inferred from homology"/>
<dbReference type="InterPro" id="IPR006059">
    <property type="entry name" value="SBP"/>
</dbReference>
<evidence type="ECO:0000256" key="3">
    <source>
        <dbReference type="ARBA" id="ARBA00022729"/>
    </source>
</evidence>
<dbReference type="PANTHER" id="PTHR30061">
    <property type="entry name" value="MALTOSE-BINDING PERIPLASMIC PROTEIN"/>
    <property type="match status" value="1"/>
</dbReference>
<dbReference type="PANTHER" id="PTHR30061:SF50">
    <property type="entry name" value="MALTOSE_MALTODEXTRIN-BINDING PERIPLASMIC PROTEIN"/>
    <property type="match status" value="1"/>
</dbReference>
<dbReference type="GO" id="GO:0055052">
    <property type="term" value="C:ATP-binding cassette (ABC) transporter complex, substrate-binding subunit-containing"/>
    <property type="evidence" value="ECO:0007669"/>
    <property type="project" value="TreeGrafter"/>
</dbReference>
<evidence type="ECO:0000256" key="1">
    <source>
        <dbReference type="ARBA" id="ARBA00008520"/>
    </source>
</evidence>
<feature type="chain" id="PRO_5042562016" evidence="4">
    <location>
        <begin position="24"/>
        <end position="411"/>
    </location>
</feature>
<dbReference type="EMBL" id="CP038865">
    <property type="protein sequence ID" value="QCA28120.1"/>
    <property type="molecule type" value="Genomic_DNA"/>
</dbReference>
<evidence type="ECO:0000313" key="7">
    <source>
        <dbReference type="Proteomes" id="UP000296883"/>
    </source>
</evidence>
<keyword evidence="7" id="KW-1185">Reference proteome</keyword>
<protein>
    <submittedName>
        <fullName evidence="6">Extracellular solute-binding protein</fullName>
    </submittedName>
</protein>
<dbReference type="SUPFAM" id="SSF53850">
    <property type="entry name" value="Periplasmic binding protein-like II"/>
    <property type="match status" value="1"/>
</dbReference>
<gene>
    <name evidence="6" type="ORF">E4031_08215</name>
    <name evidence="5" type="ORF">E4Z98_01890</name>
</gene>
<reference evidence="6 8" key="1">
    <citation type="submission" date="2019-03" db="EMBL/GenBank/DDBJ databases">
        <title>Vagococcus sp. was isolated fron gut of Carduelis flavirostris.</title>
        <authorList>
            <person name="Ge Y."/>
        </authorList>
    </citation>
    <scope>NUCLEOTIDE SEQUENCE [LARGE SCALE GENOMIC DNA]</scope>
    <source>
        <strain evidence="6 8">CF-210</strain>
    </source>
</reference>
<dbReference type="Gene3D" id="3.40.190.10">
    <property type="entry name" value="Periplasmic binding protein-like II"/>
    <property type="match status" value="2"/>
</dbReference>
<evidence type="ECO:0000313" key="8">
    <source>
        <dbReference type="Proteomes" id="UP000297725"/>
    </source>
</evidence>
<dbReference type="RefSeq" id="WP_135254976.1">
    <property type="nucleotide sequence ID" value="NZ_CP038865.1"/>
</dbReference>
<dbReference type="GO" id="GO:1901982">
    <property type="term" value="F:maltose binding"/>
    <property type="evidence" value="ECO:0007669"/>
    <property type="project" value="TreeGrafter"/>
</dbReference>
<evidence type="ECO:0000313" key="5">
    <source>
        <dbReference type="EMBL" id="QCA28120.1"/>
    </source>
</evidence>
<evidence type="ECO:0000256" key="2">
    <source>
        <dbReference type="ARBA" id="ARBA00022448"/>
    </source>
</evidence>
<dbReference type="Proteomes" id="UP000297725">
    <property type="component" value="Unassembled WGS sequence"/>
</dbReference>
<keyword evidence="3 4" id="KW-0732">Signal</keyword>
<dbReference type="Proteomes" id="UP000296883">
    <property type="component" value="Chromosome"/>
</dbReference>
<evidence type="ECO:0000313" key="6">
    <source>
        <dbReference type="EMBL" id="TFZ40163.1"/>
    </source>
</evidence>
<dbReference type="GO" id="GO:0042956">
    <property type="term" value="P:maltodextrin transmembrane transport"/>
    <property type="evidence" value="ECO:0007669"/>
    <property type="project" value="TreeGrafter"/>
</dbReference>
<accession>A0AAJ5EEA2</accession>
<feature type="signal peptide" evidence="4">
    <location>
        <begin position="1"/>
        <end position="23"/>
    </location>
</feature>